<reference evidence="2 3" key="1">
    <citation type="submission" date="2019-11" db="EMBL/GenBank/DDBJ databases">
        <authorList>
            <person name="Dong K."/>
        </authorList>
    </citation>
    <scope>NUCLEOTIDE SEQUENCE [LARGE SCALE GENOMIC DNA]</scope>
    <source>
        <strain evidence="2 3">DK608</strain>
    </source>
</reference>
<dbReference type="RefSeq" id="WP_155042790.1">
    <property type="nucleotide sequence ID" value="NZ_WMIH01000001.1"/>
</dbReference>
<accession>A0A6L6ITA0</accession>
<dbReference type="Proteomes" id="UP000478740">
    <property type="component" value="Unassembled WGS sequence"/>
</dbReference>
<protein>
    <recommendedName>
        <fullName evidence="1">HTH luxR-type domain-containing protein</fullName>
    </recommendedName>
</protein>
<dbReference type="InterPro" id="IPR000792">
    <property type="entry name" value="Tscrpt_reg_LuxR_C"/>
</dbReference>
<keyword evidence="3" id="KW-1185">Reference proteome</keyword>
<comment type="caution">
    <text evidence="2">The sequence shown here is derived from an EMBL/GenBank/DDBJ whole genome shotgun (WGS) entry which is preliminary data.</text>
</comment>
<evidence type="ECO:0000313" key="3">
    <source>
        <dbReference type="Proteomes" id="UP000478740"/>
    </source>
</evidence>
<dbReference type="GO" id="GO:0006355">
    <property type="term" value="P:regulation of DNA-templated transcription"/>
    <property type="evidence" value="ECO:0007669"/>
    <property type="project" value="InterPro"/>
</dbReference>
<gene>
    <name evidence="2" type="ORF">GL284_01030</name>
</gene>
<dbReference type="GO" id="GO:0003677">
    <property type="term" value="F:DNA binding"/>
    <property type="evidence" value="ECO:0007669"/>
    <property type="project" value="InterPro"/>
</dbReference>
<proteinExistence type="predicted"/>
<name>A0A6L6ITA0_9RHOB</name>
<dbReference type="EMBL" id="WMII01000001">
    <property type="protein sequence ID" value="MTH62848.1"/>
    <property type="molecule type" value="Genomic_DNA"/>
</dbReference>
<feature type="domain" description="HTH luxR-type" evidence="1">
    <location>
        <begin position="289"/>
        <end position="346"/>
    </location>
</feature>
<organism evidence="2 3">
    <name type="scientific">Paracoccus shanxieyensis</name>
    <dbReference type="NCBI Taxonomy" id="2675752"/>
    <lineage>
        <taxon>Bacteria</taxon>
        <taxon>Pseudomonadati</taxon>
        <taxon>Pseudomonadota</taxon>
        <taxon>Alphaproteobacteria</taxon>
        <taxon>Rhodobacterales</taxon>
        <taxon>Paracoccaceae</taxon>
        <taxon>Paracoccus</taxon>
    </lineage>
</organism>
<dbReference type="SUPFAM" id="SSF46894">
    <property type="entry name" value="C-terminal effector domain of the bipartite response regulators"/>
    <property type="match status" value="1"/>
</dbReference>
<dbReference type="SMART" id="SM00421">
    <property type="entry name" value="HTH_LUXR"/>
    <property type="match status" value="1"/>
</dbReference>
<dbReference type="AlphaFoldDB" id="A0A6L6ITA0"/>
<evidence type="ECO:0000259" key="1">
    <source>
        <dbReference type="SMART" id="SM00421"/>
    </source>
</evidence>
<sequence length="358" mass="38738">MGGIWKNPEHFPISAETDILNALIAAATGFPDRPIMGGDPHPDDTDRWPGFLRELSRVTGAASARLDLVVAGRVLRAWQVGADLPAPAPDLAQMRYHRVYSQTDLPGRPTPDRPIRALKWGVETDMQALLVIQREDRDFRAVDGLQLANLTPYLGQVTASWRALDRERARAALDRRIAADLGCGWMILGPAGVVAEISQTARQVLDTVPGLRLRSGGWIECPDPQATQDLRRAIGKAQAGATQPQLVTLAPDLQIALTPARIGTDERLLGLLRRIRPARSLPVGDMAAMLGLSRSEARLAALICDGSSLRDAAETLGWTLETTRSTSKQIFARLGAGGQGDVIRQMLGSALWLALPTD</sequence>
<evidence type="ECO:0000313" key="2">
    <source>
        <dbReference type="EMBL" id="MTH62848.1"/>
    </source>
</evidence>
<dbReference type="InterPro" id="IPR016032">
    <property type="entry name" value="Sig_transdc_resp-reg_C-effctor"/>
</dbReference>